<evidence type="ECO:0000313" key="2">
    <source>
        <dbReference type="EMBL" id="JAA90742.1"/>
    </source>
</evidence>
<dbReference type="EMBL" id="GAIX01001818">
    <property type="protein sequence ID" value="JAA90742.1"/>
    <property type="molecule type" value="Transcribed_RNA"/>
</dbReference>
<proteinExistence type="predicted"/>
<protein>
    <submittedName>
        <fullName evidence="2">Ubiquitin ligase E3 alpha</fullName>
    </submittedName>
</protein>
<accession>S4PZB7</accession>
<feature type="region of interest" description="Disordered" evidence="1">
    <location>
        <begin position="1"/>
        <end position="41"/>
    </location>
</feature>
<dbReference type="AlphaFoldDB" id="S4PZB7"/>
<keyword evidence="2" id="KW-0436">Ligase</keyword>
<reference evidence="2" key="1">
    <citation type="journal article" date="2013" name="BMC Genomics">
        <title>Unscrambling butterfly oogenesis.</title>
        <authorList>
            <person name="Carter J.M."/>
            <person name="Baker S.C."/>
            <person name="Pink R."/>
            <person name="Carter D.R."/>
            <person name="Collins A."/>
            <person name="Tomlin J."/>
            <person name="Gibbs M."/>
            <person name="Breuker C.J."/>
        </authorList>
    </citation>
    <scope>NUCLEOTIDE SEQUENCE</scope>
    <source>
        <tissue evidence="2">Ovary</tissue>
    </source>
</reference>
<dbReference type="GO" id="GO:0016874">
    <property type="term" value="F:ligase activity"/>
    <property type="evidence" value="ECO:0007669"/>
    <property type="project" value="UniProtKB-KW"/>
</dbReference>
<name>S4PZB7_9NEOP</name>
<evidence type="ECO:0000256" key="1">
    <source>
        <dbReference type="SAM" id="MobiDB-lite"/>
    </source>
</evidence>
<feature type="non-terminal residue" evidence="2">
    <location>
        <position position="76"/>
    </location>
</feature>
<organism evidence="2">
    <name type="scientific">Pararge aegeria</name>
    <name type="common">speckled wood butterfly</name>
    <dbReference type="NCBI Taxonomy" id="116150"/>
    <lineage>
        <taxon>Eukaryota</taxon>
        <taxon>Metazoa</taxon>
        <taxon>Ecdysozoa</taxon>
        <taxon>Arthropoda</taxon>
        <taxon>Hexapoda</taxon>
        <taxon>Insecta</taxon>
        <taxon>Pterygota</taxon>
        <taxon>Neoptera</taxon>
        <taxon>Endopterygota</taxon>
        <taxon>Lepidoptera</taxon>
        <taxon>Glossata</taxon>
        <taxon>Ditrysia</taxon>
        <taxon>Papilionoidea</taxon>
        <taxon>Nymphalidae</taxon>
        <taxon>Satyrinae</taxon>
        <taxon>Satyrini</taxon>
        <taxon>Parargina</taxon>
        <taxon>Pararge</taxon>
    </lineage>
</organism>
<reference evidence="2" key="2">
    <citation type="submission" date="2013-05" db="EMBL/GenBank/DDBJ databases">
        <authorList>
            <person name="Carter J.-M."/>
            <person name="Baker S.C."/>
            <person name="Pink R."/>
            <person name="Carter D.R.F."/>
            <person name="Collins A."/>
            <person name="Tomlin J."/>
            <person name="Gibbs M."/>
            <person name="Breuker C.J."/>
        </authorList>
    </citation>
    <scope>NUCLEOTIDE SEQUENCE</scope>
    <source>
        <tissue evidence="2">Ovary</tissue>
    </source>
</reference>
<sequence>MRTLLGRGEEHIGDGENMDTDQEEKPTVDATAEAEKARRAKLAAERRAKVMAQMKNQMNKFIANNTTLFEETNTAV</sequence>
<feature type="compositionally biased region" description="Basic and acidic residues" evidence="1">
    <location>
        <begin position="23"/>
        <end position="41"/>
    </location>
</feature>